<evidence type="ECO:0000256" key="3">
    <source>
        <dbReference type="HAMAP-Rule" id="MF_00528"/>
    </source>
</evidence>
<comment type="function">
    <text evidence="3">Nucleoside triphosphate pyrophosphatase. May have a dual role in cell division arrest and in preventing the incorporation of modified nucleotides into cellular nucleic acids.</text>
</comment>
<comment type="cofactor">
    <cofactor evidence="1 3">
        <name>a divalent metal cation</name>
        <dbReference type="ChEBI" id="CHEBI:60240"/>
    </cofactor>
</comment>
<organism evidence="4 5">
    <name type="scientific">Cutibacterium granulosum</name>
    <dbReference type="NCBI Taxonomy" id="33011"/>
    <lineage>
        <taxon>Bacteria</taxon>
        <taxon>Bacillati</taxon>
        <taxon>Actinomycetota</taxon>
        <taxon>Actinomycetes</taxon>
        <taxon>Propionibacteriales</taxon>
        <taxon>Propionibacteriaceae</taxon>
        <taxon>Cutibacterium</taxon>
    </lineage>
</organism>
<dbReference type="CDD" id="cd00555">
    <property type="entry name" value="Maf"/>
    <property type="match status" value="1"/>
</dbReference>
<accession>A0A239WXL4</accession>
<evidence type="ECO:0000256" key="1">
    <source>
        <dbReference type="ARBA" id="ARBA00001968"/>
    </source>
</evidence>
<dbReference type="InterPro" id="IPR003697">
    <property type="entry name" value="Maf-like"/>
</dbReference>
<proteinExistence type="inferred from homology"/>
<name>A0A239WXL4_9ACTN</name>
<dbReference type="EMBL" id="LT906441">
    <property type="protein sequence ID" value="SNV39177.1"/>
    <property type="molecule type" value="Genomic_DNA"/>
</dbReference>
<dbReference type="SUPFAM" id="SSF52972">
    <property type="entry name" value="ITPase-like"/>
    <property type="match status" value="1"/>
</dbReference>
<dbReference type="Gene3D" id="3.90.950.10">
    <property type="match status" value="1"/>
</dbReference>
<dbReference type="HAMAP" id="MF_00528">
    <property type="entry name" value="Maf"/>
    <property type="match status" value="1"/>
</dbReference>
<feature type="active site" description="Proton acceptor" evidence="3">
    <location>
        <position position="72"/>
    </location>
</feature>
<dbReference type="GO" id="GO:0009117">
    <property type="term" value="P:nucleotide metabolic process"/>
    <property type="evidence" value="ECO:0007669"/>
    <property type="project" value="UniProtKB-KW"/>
</dbReference>
<keyword evidence="3" id="KW-0963">Cytoplasm</keyword>
<comment type="similarity">
    <text evidence="3">Belongs to the Maf family.</text>
</comment>
<comment type="caution">
    <text evidence="3">Lacks conserved residue(s) required for the propagation of feature annotation.</text>
</comment>
<dbReference type="PANTHER" id="PTHR43213:SF5">
    <property type="entry name" value="BIFUNCTIONAL DTTP_UTP PYROPHOSPHATASE_METHYLTRANSFERASE PROTEIN-RELATED"/>
    <property type="match status" value="1"/>
</dbReference>
<dbReference type="eggNOG" id="COG0424">
    <property type="taxonomic scope" value="Bacteria"/>
</dbReference>
<dbReference type="GO" id="GO:0005737">
    <property type="term" value="C:cytoplasm"/>
    <property type="evidence" value="ECO:0007669"/>
    <property type="project" value="UniProtKB-SubCell"/>
</dbReference>
<dbReference type="Pfam" id="PF02545">
    <property type="entry name" value="Maf"/>
    <property type="match status" value="1"/>
</dbReference>
<keyword evidence="2 3" id="KW-0378">Hydrolase</keyword>
<reference evidence="4 5" key="1">
    <citation type="submission" date="2017-06" db="EMBL/GenBank/DDBJ databases">
        <authorList>
            <consortium name="Pathogen Informatics"/>
        </authorList>
    </citation>
    <scope>NUCLEOTIDE SEQUENCE [LARGE SCALE GENOMIC DNA]</scope>
    <source>
        <strain evidence="4 5">NCTC11865</strain>
    </source>
</reference>
<evidence type="ECO:0000313" key="5">
    <source>
        <dbReference type="Proteomes" id="UP000215332"/>
    </source>
</evidence>
<dbReference type="PIRSF" id="PIRSF006305">
    <property type="entry name" value="Maf"/>
    <property type="match status" value="1"/>
</dbReference>
<evidence type="ECO:0000313" key="4">
    <source>
        <dbReference type="EMBL" id="SNV39177.1"/>
    </source>
</evidence>
<dbReference type="KEGG" id="cgrn:4412665_01716"/>
<keyword evidence="3" id="KW-0546">Nucleotide metabolism</keyword>
<dbReference type="RefSeq" id="WP_021104382.1">
    <property type="nucleotide sequence ID" value="NZ_JAWFFS010000118.1"/>
</dbReference>
<comment type="catalytic activity">
    <reaction evidence="3">
        <text>a 2'-deoxyribonucleoside 5'-triphosphate + H2O = a 2'-deoxyribonucleoside 5'-phosphate + diphosphate + H(+)</text>
        <dbReference type="Rhea" id="RHEA:44644"/>
        <dbReference type="ChEBI" id="CHEBI:15377"/>
        <dbReference type="ChEBI" id="CHEBI:15378"/>
        <dbReference type="ChEBI" id="CHEBI:33019"/>
        <dbReference type="ChEBI" id="CHEBI:61560"/>
        <dbReference type="ChEBI" id="CHEBI:65317"/>
        <dbReference type="EC" id="3.6.1.9"/>
    </reaction>
</comment>
<protein>
    <recommendedName>
        <fullName evidence="3">Nucleoside triphosphate pyrophosphatase</fullName>
        <ecNumber evidence="3">3.6.1.9</ecNumber>
    </recommendedName>
    <alternativeName>
        <fullName evidence="3">Nucleotide pyrophosphatase</fullName>
        <shortName evidence="3">Nucleotide PPase</shortName>
    </alternativeName>
</protein>
<sequence>MHQLILASGSSARLTQLRLAGLDPRTIVSGVEENPLPGETALELTCRLAQLKARTVADHVEMDSPMIIIGCDSVLQMEGRIHGKPGSIERVKRWWHQMRRQSGMLVTGHHVIVRDDRGERSATRAASTALTFADLTDEEIDAYAETGQATQVAGGVMMDGLGAPFITRIVGDPHNVTGISLPLLRQILLDLDVPWQSLWQSSEA</sequence>
<dbReference type="Proteomes" id="UP000215332">
    <property type="component" value="Chromosome 1"/>
</dbReference>
<dbReference type="AlphaFoldDB" id="A0A239WXL4"/>
<dbReference type="PANTHER" id="PTHR43213">
    <property type="entry name" value="BIFUNCTIONAL DTTP/UTP PYROPHOSPHATASE/METHYLTRANSFERASE PROTEIN-RELATED"/>
    <property type="match status" value="1"/>
</dbReference>
<dbReference type="EC" id="3.6.1.9" evidence="3"/>
<dbReference type="InterPro" id="IPR029001">
    <property type="entry name" value="ITPase-like_fam"/>
</dbReference>
<dbReference type="NCBIfam" id="TIGR00172">
    <property type="entry name" value="maf"/>
    <property type="match status" value="1"/>
</dbReference>
<comment type="catalytic activity">
    <reaction evidence="3">
        <text>a ribonucleoside 5'-triphosphate + H2O = a ribonucleoside 5'-phosphate + diphosphate + H(+)</text>
        <dbReference type="Rhea" id="RHEA:23996"/>
        <dbReference type="ChEBI" id="CHEBI:15377"/>
        <dbReference type="ChEBI" id="CHEBI:15378"/>
        <dbReference type="ChEBI" id="CHEBI:33019"/>
        <dbReference type="ChEBI" id="CHEBI:58043"/>
        <dbReference type="ChEBI" id="CHEBI:61557"/>
        <dbReference type="EC" id="3.6.1.9"/>
    </reaction>
</comment>
<dbReference type="GO" id="GO:0047429">
    <property type="term" value="F:nucleoside triphosphate diphosphatase activity"/>
    <property type="evidence" value="ECO:0007669"/>
    <property type="project" value="UniProtKB-EC"/>
</dbReference>
<gene>
    <name evidence="4" type="primary">yhdE</name>
    <name evidence="4" type="ORF">SAMEA4412665_01716</name>
</gene>
<comment type="subcellular location">
    <subcellularLocation>
        <location evidence="3">Cytoplasm</location>
    </subcellularLocation>
</comment>
<evidence type="ECO:0000256" key="2">
    <source>
        <dbReference type="ARBA" id="ARBA00022801"/>
    </source>
</evidence>